<comment type="caution">
    <text evidence="3">The sequence shown here is derived from an EMBL/GenBank/DDBJ whole genome shotgun (WGS) entry which is preliminary data.</text>
</comment>
<reference evidence="4" key="1">
    <citation type="journal article" date="2019" name="Int. J. Syst. Evol. Microbiol.">
        <title>The Global Catalogue of Microorganisms (GCM) 10K type strain sequencing project: providing services to taxonomists for standard genome sequencing and annotation.</title>
        <authorList>
            <consortium name="The Broad Institute Genomics Platform"/>
            <consortium name="The Broad Institute Genome Sequencing Center for Infectious Disease"/>
            <person name="Wu L."/>
            <person name="Ma J."/>
        </authorList>
    </citation>
    <scope>NUCLEOTIDE SEQUENCE [LARGE SCALE GENOMIC DNA]</scope>
    <source>
        <strain evidence="4">CGMCC 1.8859</strain>
    </source>
</reference>
<dbReference type="Proteomes" id="UP000637267">
    <property type="component" value="Unassembled WGS sequence"/>
</dbReference>
<dbReference type="InterPro" id="IPR000834">
    <property type="entry name" value="Peptidase_M14"/>
</dbReference>
<name>A0ABQ2PB63_9NEIS</name>
<accession>A0ABQ2PB63</accession>
<evidence type="ECO:0000313" key="4">
    <source>
        <dbReference type="Proteomes" id="UP000637267"/>
    </source>
</evidence>
<dbReference type="Gene3D" id="3.40.630.10">
    <property type="entry name" value="Zn peptidases"/>
    <property type="match status" value="1"/>
</dbReference>
<proteinExistence type="inferred from homology"/>
<dbReference type="InterPro" id="IPR057246">
    <property type="entry name" value="CARBOXYPEPT_ZN_1"/>
</dbReference>
<evidence type="ECO:0000259" key="2">
    <source>
        <dbReference type="Pfam" id="PF00246"/>
    </source>
</evidence>
<dbReference type="Pfam" id="PF00246">
    <property type="entry name" value="Peptidase_M14"/>
    <property type="match status" value="1"/>
</dbReference>
<evidence type="ECO:0000313" key="3">
    <source>
        <dbReference type="EMBL" id="GGP22753.1"/>
    </source>
</evidence>
<protein>
    <submittedName>
        <fullName evidence="3">Peptidase M14</fullName>
    </submittedName>
</protein>
<dbReference type="SUPFAM" id="SSF53187">
    <property type="entry name" value="Zn-dependent exopeptidases"/>
    <property type="match status" value="1"/>
</dbReference>
<gene>
    <name evidence="3" type="ORF">GCM10010970_27530</name>
</gene>
<keyword evidence="4" id="KW-1185">Reference proteome</keyword>
<sequence>MASARVANYAVPSPSHAAVNKLYDLLPELAQLERLIKAGQGRLDVRTVAQVHVAPYCLPLLVLGLGSADPEAPLVGFFGGVHGLERVGTQVVLTFLHNILNRLRWDHMLEQQLQHVRLVFMPLVNPGGMLQRRRANPAGIDLMRNAPLDAVEDVPFLLGGHRIGNWLPWYRGEAGHAMQLEAEALCHVVEEEIAGRQQAIMLDCHSGFGMRDRIWFPLAGSRVPIDSVGEIYTLKMLFDQAYPHHRYVFEPQSHQYLTHGDLWDHLYLRARKVQPDQLFLPLTLEMGSWTWVRKNPRQLLSRLGAFNPLAPHRQQRVMRTHLAFMEFLTRVACSGDRWLAGDQRDLKHRRDAMNLWYRDGTR</sequence>
<dbReference type="EMBL" id="BMLX01000003">
    <property type="protein sequence ID" value="GGP22753.1"/>
    <property type="molecule type" value="Genomic_DNA"/>
</dbReference>
<comment type="similarity">
    <text evidence="1">Belongs to the peptidase M14 family.</text>
</comment>
<evidence type="ECO:0000256" key="1">
    <source>
        <dbReference type="ARBA" id="ARBA00005988"/>
    </source>
</evidence>
<feature type="domain" description="Peptidase M14" evidence="2">
    <location>
        <begin position="66"/>
        <end position="207"/>
    </location>
</feature>
<organism evidence="3 4">
    <name type="scientific">Silvimonas iriomotensis</name>
    <dbReference type="NCBI Taxonomy" id="449662"/>
    <lineage>
        <taxon>Bacteria</taxon>
        <taxon>Pseudomonadati</taxon>
        <taxon>Pseudomonadota</taxon>
        <taxon>Betaproteobacteria</taxon>
        <taxon>Neisseriales</taxon>
        <taxon>Chitinibacteraceae</taxon>
        <taxon>Silvimonas</taxon>
    </lineage>
</organism>
<dbReference type="PROSITE" id="PS00132">
    <property type="entry name" value="CARBOXYPEPT_ZN_1"/>
    <property type="match status" value="1"/>
</dbReference>